<dbReference type="AlphaFoldDB" id="I0Z3K7"/>
<keyword evidence="10" id="KW-1185">Reference proteome</keyword>
<evidence type="ECO:0000256" key="7">
    <source>
        <dbReference type="SAM" id="Phobius"/>
    </source>
</evidence>
<evidence type="ECO:0000313" key="10">
    <source>
        <dbReference type="Proteomes" id="UP000007264"/>
    </source>
</evidence>
<feature type="compositionally biased region" description="Basic and acidic residues" evidence="6">
    <location>
        <begin position="39"/>
        <end position="49"/>
    </location>
</feature>
<evidence type="ECO:0000256" key="6">
    <source>
        <dbReference type="SAM" id="MobiDB-lite"/>
    </source>
</evidence>
<evidence type="ECO:0000256" key="5">
    <source>
        <dbReference type="ARBA" id="ARBA00023136"/>
    </source>
</evidence>
<evidence type="ECO:0000256" key="2">
    <source>
        <dbReference type="ARBA" id="ARBA00009045"/>
    </source>
</evidence>
<dbReference type="eggNOG" id="KOG2289">
    <property type="taxonomic scope" value="Eukaryota"/>
</dbReference>
<evidence type="ECO:0000256" key="3">
    <source>
        <dbReference type="ARBA" id="ARBA00022692"/>
    </source>
</evidence>
<evidence type="ECO:0000313" key="9">
    <source>
        <dbReference type="EMBL" id="EIE25226.1"/>
    </source>
</evidence>
<feature type="transmembrane region" description="Helical" evidence="7">
    <location>
        <begin position="79"/>
        <end position="100"/>
    </location>
</feature>
<dbReference type="Gene3D" id="1.20.1540.10">
    <property type="entry name" value="Rhomboid-like"/>
    <property type="match status" value="1"/>
</dbReference>
<feature type="compositionally biased region" description="Basic residues" evidence="6">
    <location>
        <begin position="23"/>
        <end position="38"/>
    </location>
</feature>
<sequence length="278" mass="29293">MFSGIPTSVDAVGILEPRLHQTMGKRHQEKGKATRMSRRGMDPGEEGRILSDGGGSYQRTGAPMKAGSNKFDIPAVKPYLAYALLFLNLAVYGAGIAVALTQGNDASNEWFLSLAKVNEKVASGEFYRLLTCTFLHAGILHLGLNCWALYSIGPEVEGVMGYSTFAAIYVLSGLAGSTASFLFSDLITVGASGAIFGLLGATAGYFLRNRALQGSTQQLTYIAGIVALNIFLGASPGSMIDNSGHLGGLFTGVALGYIMAPKWVVVSQFAHLPHPPPA</sequence>
<feature type="domain" description="Peptidase S54 rhomboid" evidence="8">
    <location>
        <begin position="124"/>
        <end position="261"/>
    </location>
</feature>
<name>I0Z3K7_COCSC</name>
<dbReference type="STRING" id="574566.I0Z3K7"/>
<dbReference type="GeneID" id="17043228"/>
<feature type="transmembrane region" description="Helical" evidence="7">
    <location>
        <begin position="246"/>
        <end position="265"/>
    </location>
</feature>
<comment type="similarity">
    <text evidence="2">Belongs to the peptidase S54 family.</text>
</comment>
<keyword evidence="5 7" id="KW-0472">Membrane</keyword>
<protein>
    <submittedName>
        <fullName evidence="9">Rhomboid-domain-containing protein</fullName>
    </submittedName>
</protein>
<gene>
    <name evidence="9" type="ORF">COCSUDRAFT_40539</name>
</gene>
<feature type="region of interest" description="Disordered" evidence="6">
    <location>
        <begin position="16"/>
        <end position="56"/>
    </location>
</feature>
<reference evidence="9 10" key="1">
    <citation type="journal article" date="2012" name="Genome Biol.">
        <title>The genome of the polar eukaryotic microalga coccomyxa subellipsoidea reveals traits of cold adaptation.</title>
        <authorList>
            <person name="Blanc G."/>
            <person name="Agarkova I."/>
            <person name="Grimwood J."/>
            <person name="Kuo A."/>
            <person name="Brueggeman A."/>
            <person name="Dunigan D."/>
            <person name="Gurnon J."/>
            <person name="Ladunga I."/>
            <person name="Lindquist E."/>
            <person name="Lucas S."/>
            <person name="Pangilinan J."/>
            <person name="Proschold T."/>
            <person name="Salamov A."/>
            <person name="Schmutz J."/>
            <person name="Weeks D."/>
            <person name="Yamada T."/>
            <person name="Claverie J.M."/>
            <person name="Grigoriev I."/>
            <person name="Van Etten J."/>
            <person name="Lomsadze A."/>
            <person name="Borodovsky M."/>
        </authorList>
    </citation>
    <scope>NUCLEOTIDE SEQUENCE [LARGE SCALE GENOMIC DNA]</scope>
    <source>
        <strain evidence="9 10">C-169</strain>
    </source>
</reference>
<dbReference type="GO" id="GO:0016020">
    <property type="term" value="C:membrane"/>
    <property type="evidence" value="ECO:0007669"/>
    <property type="project" value="UniProtKB-SubCell"/>
</dbReference>
<dbReference type="EMBL" id="AGSI01000004">
    <property type="protein sequence ID" value="EIE25226.1"/>
    <property type="molecule type" value="Genomic_DNA"/>
</dbReference>
<evidence type="ECO:0000259" key="8">
    <source>
        <dbReference type="Pfam" id="PF01694"/>
    </source>
</evidence>
<feature type="transmembrane region" description="Helical" evidence="7">
    <location>
        <begin position="162"/>
        <end position="183"/>
    </location>
</feature>
<evidence type="ECO:0000256" key="1">
    <source>
        <dbReference type="ARBA" id="ARBA00004141"/>
    </source>
</evidence>
<accession>I0Z3K7</accession>
<feature type="transmembrane region" description="Helical" evidence="7">
    <location>
        <begin position="126"/>
        <end position="150"/>
    </location>
</feature>
<comment type="caution">
    <text evidence="9">The sequence shown here is derived from an EMBL/GenBank/DDBJ whole genome shotgun (WGS) entry which is preliminary data.</text>
</comment>
<feature type="transmembrane region" description="Helical" evidence="7">
    <location>
        <begin position="219"/>
        <end position="240"/>
    </location>
</feature>
<evidence type="ECO:0000256" key="4">
    <source>
        <dbReference type="ARBA" id="ARBA00022989"/>
    </source>
</evidence>
<dbReference type="SUPFAM" id="SSF144091">
    <property type="entry name" value="Rhomboid-like"/>
    <property type="match status" value="1"/>
</dbReference>
<dbReference type="InterPro" id="IPR035952">
    <property type="entry name" value="Rhomboid-like_sf"/>
</dbReference>
<keyword evidence="3 7" id="KW-0812">Transmembrane</keyword>
<dbReference type="PANTHER" id="PTHR43731:SF26">
    <property type="entry name" value="RHOMBOID-LIKE PROTEIN 10, CHLOROPLASTIC"/>
    <property type="match status" value="1"/>
</dbReference>
<dbReference type="PANTHER" id="PTHR43731">
    <property type="entry name" value="RHOMBOID PROTEASE"/>
    <property type="match status" value="1"/>
</dbReference>
<feature type="transmembrane region" description="Helical" evidence="7">
    <location>
        <begin position="189"/>
        <end position="207"/>
    </location>
</feature>
<dbReference type="Proteomes" id="UP000007264">
    <property type="component" value="Unassembled WGS sequence"/>
</dbReference>
<proteinExistence type="inferred from homology"/>
<dbReference type="Pfam" id="PF01694">
    <property type="entry name" value="Rhomboid"/>
    <property type="match status" value="1"/>
</dbReference>
<organism evidence="9 10">
    <name type="scientific">Coccomyxa subellipsoidea (strain C-169)</name>
    <name type="common">Green microalga</name>
    <dbReference type="NCBI Taxonomy" id="574566"/>
    <lineage>
        <taxon>Eukaryota</taxon>
        <taxon>Viridiplantae</taxon>
        <taxon>Chlorophyta</taxon>
        <taxon>core chlorophytes</taxon>
        <taxon>Trebouxiophyceae</taxon>
        <taxon>Trebouxiophyceae incertae sedis</taxon>
        <taxon>Coccomyxaceae</taxon>
        <taxon>Coccomyxa</taxon>
        <taxon>Coccomyxa subellipsoidea</taxon>
    </lineage>
</organism>
<dbReference type="OrthoDB" id="418595at2759"/>
<dbReference type="RefSeq" id="XP_005649770.1">
    <property type="nucleotide sequence ID" value="XM_005649713.1"/>
</dbReference>
<dbReference type="InterPro" id="IPR050925">
    <property type="entry name" value="Rhomboid_protease_S54"/>
</dbReference>
<keyword evidence="4 7" id="KW-1133">Transmembrane helix</keyword>
<comment type="subcellular location">
    <subcellularLocation>
        <location evidence="1">Membrane</location>
        <topology evidence="1">Multi-pass membrane protein</topology>
    </subcellularLocation>
</comment>
<dbReference type="GO" id="GO:0004252">
    <property type="term" value="F:serine-type endopeptidase activity"/>
    <property type="evidence" value="ECO:0007669"/>
    <property type="project" value="InterPro"/>
</dbReference>
<dbReference type="KEGG" id="csl:COCSUDRAFT_40539"/>
<dbReference type="InterPro" id="IPR022764">
    <property type="entry name" value="Peptidase_S54_rhomboid_dom"/>
</dbReference>